<dbReference type="SUPFAM" id="SSF55315">
    <property type="entry name" value="L30e-like"/>
    <property type="match status" value="1"/>
</dbReference>
<dbReference type="GO" id="GO:0003723">
    <property type="term" value="F:RNA binding"/>
    <property type="evidence" value="ECO:0007669"/>
    <property type="project" value="InterPro"/>
</dbReference>
<sequence length="245" mass="26833">MLSKRQSKYFKSLQLKKYRQLEGKFLVEGAKGVEEVLRSSYQVESLLGTAEFLHSLSESVKSRANEVIEAKEADLLQVGTFKTNKAGLAVVKIPVQSQLSADKNELILALDGINDPGNLGTIIRIADWYGINNIICSEDTADVYNPKVINSTMGSFTRVKVSYGKLKEFIAKSDCRVYGALLEGQSIYKSDLKPGIVLMGSESHGISEELRKLITDPIKIPGRGGAESLNVGVATAVVLDNFFRN</sequence>
<reference evidence="6 7" key="1">
    <citation type="submission" date="2016-01" db="EMBL/GenBank/DDBJ databases">
        <title>Genome sequencing of Roseivirga spongicola UST030701-084.</title>
        <authorList>
            <person name="Selvaratnam C."/>
            <person name="Thevarajoo S."/>
            <person name="Goh K.M."/>
            <person name="Ee R."/>
            <person name="Chan K.-G."/>
            <person name="Chong C.S."/>
        </authorList>
    </citation>
    <scope>NUCLEOTIDE SEQUENCE [LARGE SCALE GENOMIC DNA]</scope>
    <source>
        <strain evidence="6 7">UST030701-084</strain>
    </source>
</reference>
<dbReference type="GO" id="GO:0006396">
    <property type="term" value="P:RNA processing"/>
    <property type="evidence" value="ECO:0007669"/>
    <property type="project" value="InterPro"/>
</dbReference>
<dbReference type="InterPro" id="IPR029028">
    <property type="entry name" value="Alpha/beta_knot_MTases"/>
</dbReference>
<evidence type="ECO:0000259" key="5">
    <source>
        <dbReference type="Pfam" id="PF22435"/>
    </source>
</evidence>
<dbReference type="InterPro" id="IPR029064">
    <property type="entry name" value="Ribosomal_eL30-like_sf"/>
</dbReference>
<dbReference type="InterPro" id="IPR051259">
    <property type="entry name" value="rRNA_Methyltransferase"/>
</dbReference>
<accession>A0A150XBT2</accession>
<feature type="domain" description="tRNA/rRNA methyltransferase SpoU type" evidence="4">
    <location>
        <begin position="106"/>
        <end position="239"/>
    </location>
</feature>
<dbReference type="AlphaFoldDB" id="A0A150XBT2"/>
<dbReference type="STRING" id="333140.AWW68_09975"/>
<keyword evidence="3" id="KW-0808">Transferase</keyword>
<evidence type="ECO:0000256" key="1">
    <source>
        <dbReference type="ARBA" id="ARBA00007228"/>
    </source>
</evidence>
<proteinExistence type="inferred from homology"/>
<dbReference type="EMBL" id="LRPC01000012">
    <property type="protein sequence ID" value="KYG76132.1"/>
    <property type="molecule type" value="Genomic_DNA"/>
</dbReference>
<dbReference type="Gene3D" id="3.30.1330.30">
    <property type="match status" value="1"/>
</dbReference>
<dbReference type="CDD" id="cd18109">
    <property type="entry name" value="SpoU-like_RNA-MTase"/>
    <property type="match status" value="1"/>
</dbReference>
<dbReference type="SUPFAM" id="SSF75217">
    <property type="entry name" value="alpha/beta knot"/>
    <property type="match status" value="1"/>
</dbReference>
<dbReference type="OrthoDB" id="9785673at2"/>
<keyword evidence="7" id="KW-1185">Reference proteome</keyword>
<evidence type="ECO:0000259" key="4">
    <source>
        <dbReference type="Pfam" id="PF00588"/>
    </source>
</evidence>
<gene>
    <name evidence="6" type="ORF">AWW68_09975</name>
</gene>
<protein>
    <submittedName>
        <fullName evidence="6">Uncharacterized protein</fullName>
    </submittedName>
</protein>
<dbReference type="InterPro" id="IPR053888">
    <property type="entry name" value="MRM3-like_sub_bind"/>
</dbReference>
<name>A0A150XBT2_9BACT</name>
<dbReference type="Gene3D" id="3.40.1280.10">
    <property type="match status" value="1"/>
</dbReference>
<comment type="caution">
    <text evidence="6">The sequence shown here is derived from an EMBL/GenBank/DDBJ whole genome shotgun (WGS) entry which is preliminary data.</text>
</comment>
<keyword evidence="2" id="KW-0489">Methyltransferase</keyword>
<evidence type="ECO:0000256" key="3">
    <source>
        <dbReference type="ARBA" id="ARBA00022679"/>
    </source>
</evidence>
<evidence type="ECO:0000313" key="6">
    <source>
        <dbReference type="EMBL" id="KYG76132.1"/>
    </source>
</evidence>
<evidence type="ECO:0000313" key="7">
    <source>
        <dbReference type="Proteomes" id="UP000075606"/>
    </source>
</evidence>
<comment type="similarity">
    <text evidence="1">Belongs to the class IV-like SAM-binding methyltransferase superfamily. RNA methyltransferase TrmH family.</text>
</comment>
<dbReference type="InterPro" id="IPR029026">
    <property type="entry name" value="tRNA_m1G_MTases_N"/>
</dbReference>
<feature type="domain" description="MRM3-like substrate binding" evidence="5">
    <location>
        <begin position="8"/>
        <end position="78"/>
    </location>
</feature>
<dbReference type="GO" id="GO:0032259">
    <property type="term" value="P:methylation"/>
    <property type="evidence" value="ECO:0007669"/>
    <property type="project" value="UniProtKB-KW"/>
</dbReference>
<dbReference type="Pfam" id="PF00588">
    <property type="entry name" value="SpoU_methylase"/>
    <property type="match status" value="1"/>
</dbReference>
<organism evidence="6 7">
    <name type="scientific">Roseivirga spongicola</name>
    <dbReference type="NCBI Taxonomy" id="333140"/>
    <lineage>
        <taxon>Bacteria</taxon>
        <taxon>Pseudomonadati</taxon>
        <taxon>Bacteroidota</taxon>
        <taxon>Cytophagia</taxon>
        <taxon>Cytophagales</taxon>
        <taxon>Roseivirgaceae</taxon>
        <taxon>Roseivirga</taxon>
    </lineage>
</organism>
<dbReference type="GO" id="GO:0008173">
    <property type="term" value="F:RNA methyltransferase activity"/>
    <property type="evidence" value="ECO:0007669"/>
    <property type="project" value="InterPro"/>
</dbReference>
<dbReference type="InterPro" id="IPR001537">
    <property type="entry name" value="SpoU_MeTrfase"/>
</dbReference>
<dbReference type="Pfam" id="PF22435">
    <property type="entry name" value="MRM3-like_sub_bind"/>
    <property type="match status" value="1"/>
</dbReference>
<evidence type="ECO:0000256" key="2">
    <source>
        <dbReference type="ARBA" id="ARBA00022603"/>
    </source>
</evidence>
<dbReference type="PANTHER" id="PTHR43191">
    <property type="entry name" value="RRNA METHYLTRANSFERASE 3"/>
    <property type="match status" value="1"/>
</dbReference>
<dbReference type="RefSeq" id="WP_068220706.1">
    <property type="nucleotide sequence ID" value="NZ_LRPC01000012.1"/>
</dbReference>
<dbReference type="PANTHER" id="PTHR43191:SF2">
    <property type="entry name" value="RRNA METHYLTRANSFERASE 3, MITOCHONDRIAL"/>
    <property type="match status" value="1"/>
</dbReference>
<dbReference type="Proteomes" id="UP000075606">
    <property type="component" value="Unassembled WGS sequence"/>
</dbReference>